<proteinExistence type="predicted"/>
<name>A0A509EM79_9HYPH</name>
<gene>
    <name evidence="1" type="ORF">MET9862_05157</name>
</gene>
<organism evidence="1 2">
    <name type="scientific">Methylobacterium symbioticum</name>
    <dbReference type="NCBI Taxonomy" id="2584084"/>
    <lineage>
        <taxon>Bacteria</taxon>
        <taxon>Pseudomonadati</taxon>
        <taxon>Pseudomonadota</taxon>
        <taxon>Alphaproteobacteria</taxon>
        <taxon>Hyphomicrobiales</taxon>
        <taxon>Methylobacteriaceae</taxon>
        <taxon>Methylobacterium</taxon>
    </lineage>
</organism>
<sequence length="60" mass="6415">MVEVAEPVTRFSSAEAAEGWLMSTRAPAPTEKPCQLTIAVGVVCWMVIWLAEGVAMPTPP</sequence>
<protein>
    <submittedName>
        <fullName evidence="1">Uncharacterized protein</fullName>
    </submittedName>
</protein>
<dbReference type="Proteomes" id="UP000410984">
    <property type="component" value="Unassembled WGS sequence"/>
</dbReference>
<keyword evidence="2" id="KW-1185">Reference proteome</keyword>
<evidence type="ECO:0000313" key="1">
    <source>
        <dbReference type="EMBL" id="VUD74525.1"/>
    </source>
</evidence>
<accession>A0A509EM79</accession>
<evidence type="ECO:0000313" key="2">
    <source>
        <dbReference type="Proteomes" id="UP000410984"/>
    </source>
</evidence>
<reference evidence="1 2" key="1">
    <citation type="submission" date="2019-06" db="EMBL/GenBank/DDBJ databases">
        <authorList>
            <person name="Rodrigo-Torres L."/>
            <person name="Arahal R. D."/>
            <person name="Lucena T."/>
        </authorList>
    </citation>
    <scope>NUCLEOTIDE SEQUENCE [LARGE SCALE GENOMIC DNA]</scope>
    <source>
        <strain evidence="1 2">SB0023/3</strain>
    </source>
</reference>
<dbReference type="EMBL" id="CABFPH010000131">
    <property type="protein sequence ID" value="VUD74525.1"/>
    <property type="molecule type" value="Genomic_DNA"/>
</dbReference>
<dbReference type="AlphaFoldDB" id="A0A509EM79"/>